<comment type="similarity">
    <text evidence="7">Belongs to the type II topoisomerase GyrA/ParC subunit family. ParC type 1 subfamily.</text>
</comment>
<dbReference type="AlphaFoldDB" id="A0A060UUJ3"/>
<evidence type="ECO:0000313" key="12">
    <source>
        <dbReference type="EMBL" id="SMH65154.1"/>
    </source>
</evidence>
<sequence>MTNTRDLFDLIGNAHSPETGAVTGNAPALVSPEAVQTVAALSAAAPASPPPPAGDGASDSSEAPEPPLAEYAARAYLAYAMSVVTGRAIPALADGQKPVQRRILYAMRDMGLQRSPKHVKSARVVGEVIGKWHPHGDTSVYDAMVRMAQHFTLRYPVVDGQGNFGSLDGDSAAAMRYTEANLTPISELLLAEIDEGTVDFRSNYDGTLEEPVTLPARLPFLLMNGASGIAVGMATEIPPHNLRELAQVCAELVLRPDMADDEILLQIPGPDFPGGGQIISPPQQIREAYLSGRGSIRVRARWEVEKLARGEWRIAVQQLPPGVSTAQILAEIETLSNPQARGEGKKKALTPEQQTTKSAMLSQMDTVRDESGKAHAVRIVIEPRSRNQDPQSLMTYLLARTSLESNQSVNLTVLDLDGKAPCMPLTRILRQWVRYRVTTVRRRSQFRLDKALARIHILEGRLRVLLDIDAVIRVIRESDDPRADLMAHFNLSEIQAEDILEIRLRQLARLAGIELEKELDDKRETADYLGALLRNESQLRALIAEEITADAQKFGDDRRTLLEVDAAITNKSIQTIAAAVTDEPVTVIVSQKGWLRTRSGYGLDTAALGFKEGDALLQAFEVRSVDRLALLDSAGRAYSIAVAQIPGGRGDGIPASSQVDFQRSAGLTSVACGASDSLWLVAGTGGYGFLAALENMTGRNRAGKAFLTLNADERPLPLVPVTDLQAETLCLSSDGYGLLFPLAEVKNLPKGKGVKLITLAASATLQSLSVYSEGQPLPRGLRKNRMEACRGRRGGRGRVAR</sequence>
<dbReference type="InterPro" id="IPR050220">
    <property type="entry name" value="Type_II_DNA_Topoisomerases"/>
</dbReference>
<evidence type="ECO:0000256" key="4">
    <source>
        <dbReference type="ARBA" id="ARBA00023125"/>
    </source>
</evidence>
<dbReference type="NCBIfam" id="TIGR01062">
    <property type="entry name" value="parC_Gneg"/>
    <property type="match status" value="1"/>
</dbReference>
<keyword evidence="2 7" id="KW-1003">Cell membrane</keyword>
<feature type="region of interest" description="Disordered" evidence="9">
    <location>
        <begin position="337"/>
        <end position="359"/>
    </location>
</feature>
<evidence type="ECO:0000256" key="9">
    <source>
        <dbReference type="SAM" id="MobiDB-lite"/>
    </source>
</evidence>
<evidence type="ECO:0000259" key="10">
    <source>
        <dbReference type="PROSITE" id="PS52040"/>
    </source>
</evidence>
<proteinExistence type="inferred from homology"/>
<dbReference type="InterPro" id="IPR005742">
    <property type="entry name" value="TopoIV_A_Gneg"/>
</dbReference>
<dbReference type="SUPFAM" id="SSF101904">
    <property type="entry name" value="GyrA/ParC C-terminal domain-like"/>
    <property type="match status" value="1"/>
</dbReference>
<dbReference type="EMBL" id="LT841305">
    <property type="protein sequence ID" value="SMH65154.1"/>
    <property type="molecule type" value="Genomic_DNA"/>
</dbReference>
<evidence type="ECO:0000256" key="7">
    <source>
        <dbReference type="HAMAP-Rule" id="MF_00936"/>
    </source>
</evidence>
<dbReference type="GO" id="GO:0003918">
    <property type="term" value="F:DNA topoisomerase type II (double strand cut, ATP-hydrolyzing) activity"/>
    <property type="evidence" value="ECO:0007669"/>
    <property type="project" value="UniProtKB-UniRule"/>
</dbReference>
<keyword evidence="6 7" id="KW-0413">Isomerase</keyword>
<dbReference type="GO" id="GO:0009330">
    <property type="term" value="C:DNA topoisomerase type II (double strand cut, ATP-hydrolyzing) complex"/>
    <property type="evidence" value="ECO:0007669"/>
    <property type="project" value="TreeGrafter"/>
</dbReference>
<dbReference type="CDD" id="cd00187">
    <property type="entry name" value="TOP4c"/>
    <property type="match status" value="1"/>
</dbReference>
<feature type="site" description="Interaction with DNA" evidence="7">
    <location>
        <position position="97"/>
    </location>
</feature>
<feature type="site" description="Interaction with DNA" evidence="7">
    <location>
        <position position="135"/>
    </location>
</feature>
<protein>
    <recommendedName>
        <fullName evidence="7">DNA topoisomerase 4 subunit A</fullName>
        <ecNumber evidence="7">5.6.2.2</ecNumber>
    </recommendedName>
    <alternativeName>
        <fullName evidence="7">Topoisomerase IV subunit A</fullName>
    </alternativeName>
</protein>
<evidence type="ECO:0000256" key="1">
    <source>
        <dbReference type="ARBA" id="ARBA00000185"/>
    </source>
</evidence>
<evidence type="ECO:0000313" key="13">
    <source>
        <dbReference type="Proteomes" id="UP000193925"/>
    </source>
</evidence>
<evidence type="ECO:0000256" key="6">
    <source>
        <dbReference type="ARBA" id="ARBA00023235"/>
    </source>
</evidence>
<feature type="domain" description="Topo IIA-type catalytic" evidence="10">
    <location>
        <begin position="89"/>
        <end position="576"/>
    </location>
</feature>
<keyword evidence="13" id="KW-1185">Reference proteome</keyword>
<evidence type="ECO:0000256" key="3">
    <source>
        <dbReference type="ARBA" id="ARBA00023029"/>
    </source>
</evidence>
<feature type="site" description="Interaction with DNA" evidence="7">
    <location>
        <position position="133"/>
    </location>
</feature>
<dbReference type="InterPro" id="IPR013757">
    <property type="entry name" value="Topo_IIA_A_a_sf"/>
</dbReference>
<dbReference type="GO" id="GO:0003677">
    <property type="term" value="F:DNA binding"/>
    <property type="evidence" value="ECO:0007669"/>
    <property type="project" value="UniProtKB-UniRule"/>
</dbReference>
<name>A0A060UUJ3_9PROT</name>
<dbReference type="Gene3D" id="2.120.10.90">
    <property type="entry name" value="DNA gyrase/topoisomerase IV, subunit A, C-terminal"/>
    <property type="match status" value="1"/>
</dbReference>
<dbReference type="GO" id="GO:0007059">
    <property type="term" value="P:chromosome segregation"/>
    <property type="evidence" value="ECO:0007669"/>
    <property type="project" value="UniProtKB-UniRule"/>
</dbReference>
<dbReference type="PROSITE" id="PS52040">
    <property type="entry name" value="TOPO_IIA"/>
    <property type="match status" value="1"/>
</dbReference>
<dbReference type="Pfam" id="PF00521">
    <property type="entry name" value="DNA_topoisoIV"/>
    <property type="match status" value="1"/>
</dbReference>
<dbReference type="Proteomes" id="UP000193925">
    <property type="component" value="Chromosome AFERRI"/>
</dbReference>
<comment type="subcellular location">
    <subcellularLocation>
        <location evidence="7">Cell membrane</location>
        <topology evidence="7">Peripheral membrane protein</topology>
    </subcellularLocation>
</comment>
<reference evidence="11" key="1">
    <citation type="submission" date="2014-03" db="EMBL/GenBank/DDBJ databases">
        <authorList>
            <person name="Genoscope - CEA"/>
        </authorList>
    </citation>
    <scope>NUCLEOTIDE SEQUENCE [LARGE SCALE GENOMIC DNA]</scope>
    <source>
        <strain evidence="11">CF27</strain>
    </source>
</reference>
<dbReference type="Gene3D" id="3.30.1360.40">
    <property type="match status" value="1"/>
</dbReference>
<dbReference type="NCBIfam" id="NF004044">
    <property type="entry name" value="PRK05561.1"/>
    <property type="match status" value="1"/>
</dbReference>
<organism evidence="11">
    <name type="scientific">Acidithiobacillus ferrivorans</name>
    <dbReference type="NCBI Taxonomy" id="160808"/>
    <lineage>
        <taxon>Bacteria</taxon>
        <taxon>Pseudomonadati</taxon>
        <taxon>Pseudomonadota</taxon>
        <taxon>Acidithiobacillia</taxon>
        <taxon>Acidithiobacillales</taxon>
        <taxon>Acidithiobacillaceae</taxon>
        <taxon>Acidithiobacillus</taxon>
    </lineage>
</organism>
<dbReference type="InterPro" id="IPR002205">
    <property type="entry name" value="Topo_IIA_dom_A"/>
</dbReference>
<comment type="function">
    <text evidence="7">Topoisomerase IV is essential for chromosome segregation. It relaxes supercoiled DNA. Performs the decatenation events required during the replication of a circular DNA molecule.</text>
</comment>
<keyword evidence="5 7" id="KW-0472">Membrane</keyword>
<feature type="active site" description="O-(5'-phospho-DNA)-tyrosine intermediate" evidence="7 8">
    <location>
        <position position="177"/>
    </location>
</feature>
<dbReference type="Gene3D" id="1.10.268.10">
    <property type="entry name" value="Topoisomerase, domain 3"/>
    <property type="match status" value="1"/>
</dbReference>
<dbReference type="InterPro" id="IPR035516">
    <property type="entry name" value="Gyrase/topoIV_suA_C"/>
</dbReference>
<feature type="region of interest" description="Disordered" evidence="9">
    <location>
        <begin position="41"/>
        <end position="65"/>
    </location>
</feature>
<dbReference type="GO" id="GO:0005737">
    <property type="term" value="C:cytoplasm"/>
    <property type="evidence" value="ECO:0007669"/>
    <property type="project" value="TreeGrafter"/>
</dbReference>
<dbReference type="GO" id="GO:0005524">
    <property type="term" value="F:ATP binding"/>
    <property type="evidence" value="ECO:0007669"/>
    <property type="project" value="InterPro"/>
</dbReference>
<accession>A0A060UUJ3</accession>
<dbReference type="EC" id="5.6.2.2" evidence="7"/>
<keyword evidence="4 7" id="KW-0238">DNA-binding</keyword>
<dbReference type="InterPro" id="IPR013760">
    <property type="entry name" value="Topo_IIA-like_dom_sf"/>
</dbReference>
<evidence type="ECO:0000256" key="5">
    <source>
        <dbReference type="ARBA" id="ARBA00023136"/>
    </source>
</evidence>
<evidence type="ECO:0000256" key="2">
    <source>
        <dbReference type="ARBA" id="ARBA00022475"/>
    </source>
</evidence>
<dbReference type="SMART" id="SM00434">
    <property type="entry name" value="TOP4c"/>
    <property type="match status" value="1"/>
</dbReference>
<keyword evidence="3 7" id="KW-0799">Topoisomerase</keyword>
<dbReference type="PANTHER" id="PTHR43493">
    <property type="entry name" value="DNA GYRASE/TOPOISOMERASE SUBUNIT A"/>
    <property type="match status" value="1"/>
</dbReference>
<dbReference type="HAMAP" id="MF_00936">
    <property type="entry name" value="ParC_type1"/>
    <property type="match status" value="1"/>
</dbReference>
<dbReference type="Gene3D" id="3.90.199.10">
    <property type="entry name" value="Topoisomerase II, domain 5"/>
    <property type="match status" value="1"/>
</dbReference>
<feature type="compositionally biased region" description="Low complexity" evidence="9">
    <location>
        <begin position="54"/>
        <end position="65"/>
    </location>
</feature>
<comment type="subunit">
    <text evidence="7">Heterotetramer composed of ParC and ParE.</text>
</comment>
<reference evidence="11" key="2">
    <citation type="submission" date="2014-07" db="EMBL/GenBank/DDBJ databases">
        <title>Initial genome analysis of the psychrotolerant acidophile Acidithiobacillus ferrivorans CF27: insights into iron and sulfur oxidation pathways and into biofilm formation.</title>
        <authorList>
            <person name="Talla E."/>
            <person name="Hedrich S."/>
            <person name="Mangenot S."/>
            <person name="Ji B."/>
            <person name="Johnson D.B."/>
            <person name="Barbe V."/>
            <person name="Bonnefoy V."/>
        </authorList>
    </citation>
    <scope>NUCLEOTIDE SEQUENCE [LARGE SCALE GENOMIC DNA]</scope>
    <source>
        <strain evidence="11">CF27</strain>
    </source>
</reference>
<reference evidence="12 13" key="3">
    <citation type="submission" date="2017-03" db="EMBL/GenBank/DDBJ databases">
        <authorList>
            <person name="Regsiter A."/>
            <person name="William W."/>
        </authorList>
    </citation>
    <scope>NUCLEOTIDE SEQUENCE [LARGE SCALE GENOMIC DNA]</scope>
    <source>
        <strain evidence="12">PRJEB5721</strain>
    </source>
</reference>
<evidence type="ECO:0000256" key="8">
    <source>
        <dbReference type="PROSITE-ProRule" id="PRU01384"/>
    </source>
</evidence>
<dbReference type="GO" id="GO:0019897">
    <property type="term" value="C:extrinsic component of plasma membrane"/>
    <property type="evidence" value="ECO:0007669"/>
    <property type="project" value="UniProtKB-UniRule"/>
</dbReference>
<dbReference type="RefSeq" id="WP_035190254.1">
    <property type="nucleotide sequence ID" value="NZ_CCCS020000001.1"/>
</dbReference>
<dbReference type="EMBL" id="CCCS020000001">
    <property type="protein sequence ID" value="CDQ12302.1"/>
    <property type="molecule type" value="Genomic_DNA"/>
</dbReference>
<dbReference type="GO" id="GO:0005694">
    <property type="term" value="C:chromosome"/>
    <property type="evidence" value="ECO:0007669"/>
    <property type="project" value="InterPro"/>
</dbReference>
<dbReference type="GO" id="GO:0006265">
    <property type="term" value="P:DNA topological change"/>
    <property type="evidence" value="ECO:0007669"/>
    <property type="project" value="UniProtKB-UniRule"/>
</dbReference>
<dbReference type="PANTHER" id="PTHR43493:SF1">
    <property type="entry name" value="DNA TOPOISOMERASE 4 SUBUNIT A"/>
    <property type="match status" value="1"/>
</dbReference>
<feature type="site" description="Transition state stabilizer" evidence="7">
    <location>
        <position position="176"/>
    </location>
</feature>
<dbReference type="SUPFAM" id="SSF56719">
    <property type="entry name" value="Type II DNA topoisomerase"/>
    <property type="match status" value="1"/>
</dbReference>
<dbReference type="InterPro" id="IPR013758">
    <property type="entry name" value="Topo_IIA_A/C_ab"/>
</dbReference>
<comment type="catalytic activity">
    <reaction evidence="1 7 8">
        <text>ATP-dependent breakage, passage and rejoining of double-stranded DNA.</text>
        <dbReference type="EC" id="5.6.2.2"/>
    </reaction>
</comment>
<gene>
    <name evidence="7 11" type="primary">parC</name>
    <name evidence="11" type="ORF">AFERRI_10125</name>
    <name evidence="12" type="ORF">AFERRI_11189</name>
</gene>
<evidence type="ECO:0000313" key="11">
    <source>
        <dbReference type="EMBL" id="CDQ12302.1"/>
    </source>
</evidence>